<evidence type="ECO:0000256" key="1">
    <source>
        <dbReference type="SAM" id="MobiDB-lite"/>
    </source>
</evidence>
<organism evidence="2 3">
    <name type="scientific">Cronartium quercuum f. sp. fusiforme G11</name>
    <dbReference type="NCBI Taxonomy" id="708437"/>
    <lineage>
        <taxon>Eukaryota</taxon>
        <taxon>Fungi</taxon>
        <taxon>Dikarya</taxon>
        <taxon>Basidiomycota</taxon>
        <taxon>Pucciniomycotina</taxon>
        <taxon>Pucciniomycetes</taxon>
        <taxon>Pucciniales</taxon>
        <taxon>Coleosporiaceae</taxon>
        <taxon>Cronartium</taxon>
    </lineage>
</organism>
<dbReference type="EMBL" id="MU167431">
    <property type="protein sequence ID" value="KAG0140618.1"/>
    <property type="molecule type" value="Genomic_DNA"/>
</dbReference>
<protein>
    <submittedName>
        <fullName evidence="2">Uncharacterized protein</fullName>
    </submittedName>
</protein>
<name>A0A9P6T7M9_9BASI</name>
<proteinExistence type="predicted"/>
<evidence type="ECO:0000313" key="3">
    <source>
        <dbReference type="Proteomes" id="UP000886653"/>
    </source>
</evidence>
<keyword evidence="3" id="KW-1185">Reference proteome</keyword>
<feature type="compositionally biased region" description="Gly residues" evidence="1">
    <location>
        <begin position="1"/>
        <end position="12"/>
    </location>
</feature>
<feature type="region of interest" description="Disordered" evidence="1">
    <location>
        <begin position="1"/>
        <end position="24"/>
    </location>
</feature>
<feature type="region of interest" description="Disordered" evidence="1">
    <location>
        <begin position="72"/>
        <end position="116"/>
    </location>
</feature>
<feature type="compositionally biased region" description="Basic and acidic residues" evidence="1">
    <location>
        <begin position="74"/>
        <end position="85"/>
    </location>
</feature>
<sequence>MSGNGSNGGKMGFGMDKGKGKEENLSMDKGVQGVLGKLGVGMGDEGAVEVLRGMSAEEQLSLIQFVRKQQQQEARAEKEKRRDLEEMGVEFEEEEQDELERTIRGQTVDEDLLQAE</sequence>
<gene>
    <name evidence="2" type="ORF">CROQUDRAFT_136596</name>
</gene>
<dbReference type="Proteomes" id="UP000886653">
    <property type="component" value="Unassembled WGS sequence"/>
</dbReference>
<accession>A0A9P6T7M9</accession>
<reference evidence="2" key="1">
    <citation type="submission" date="2013-11" db="EMBL/GenBank/DDBJ databases">
        <title>Genome sequence of the fusiform rust pathogen reveals effectors for host alternation and coevolution with pine.</title>
        <authorList>
            <consortium name="DOE Joint Genome Institute"/>
            <person name="Smith K."/>
            <person name="Pendleton A."/>
            <person name="Kubisiak T."/>
            <person name="Anderson C."/>
            <person name="Salamov A."/>
            <person name="Aerts A."/>
            <person name="Riley R."/>
            <person name="Clum A."/>
            <person name="Lindquist E."/>
            <person name="Ence D."/>
            <person name="Campbell M."/>
            <person name="Kronenberg Z."/>
            <person name="Feau N."/>
            <person name="Dhillon B."/>
            <person name="Hamelin R."/>
            <person name="Burleigh J."/>
            <person name="Smith J."/>
            <person name="Yandell M."/>
            <person name="Nelson C."/>
            <person name="Grigoriev I."/>
            <person name="Davis J."/>
        </authorList>
    </citation>
    <scope>NUCLEOTIDE SEQUENCE</scope>
    <source>
        <strain evidence="2">G11</strain>
    </source>
</reference>
<evidence type="ECO:0000313" key="2">
    <source>
        <dbReference type="EMBL" id="KAG0140618.1"/>
    </source>
</evidence>
<dbReference type="AlphaFoldDB" id="A0A9P6T7M9"/>
<feature type="compositionally biased region" description="Acidic residues" evidence="1">
    <location>
        <begin position="86"/>
        <end position="98"/>
    </location>
</feature>
<comment type="caution">
    <text evidence="2">The sequence shown here is derived from an EMBL/GenBank/DDBJ whole genome shotgun (WGS) entry which is preliminary data.</text>
</comment>